<dbReference type="InterPro" id="IPR020472">
    <property type="entry name" value="WD40_PAC1"/>
</dbReference>
<feature type="repeat" description="WD" evidence="3">
    <location>
        <begin position="849"/>
        <end position="879"/>
    </location>
</feature>
<keyword evidence="5" id="KW-0812">Transmembrane</keyword>
<feature type="repeat" description="WD" evidence="3">
    <location>
        <begin position="806"/>
        <end position="847"/>
    </location>
</feature>
<feature type="coiled-coil region" evidence="4">
    <location>
        <begin position="633"/>
        <end position="667"/>
    </location>
</feature>
<evidence type="ECO:0000313" key="8">
    <source>
        <dbReference type="EMBL" id="MBO1269811.1"/>
    </source>
</evidence>
<evidence type="ECO:0000259" key="6">
    <source>
        <dbReference type="Pfam" id="PF13676"/>
    </source>
</evidence>
<dbReference type="Pfam" id="PF00400">
    <property type="entry name" value="WD40"/>
    <property type="match status" value="3"/>
</dbReference>
<proteinExistence type="predicted"/>
<dbReference type="InterPro" id="IPR001680">
    <property type="entry name" value="WD40_rpt"/>
</dbReference>
<comment type="caution">
    <text evidence="8">The sequence shown here is derived from an EMBL/GenBank/DDBJ whole genome shotgun (WGS) entry which is preliminary data.</text>
</comment>
<name>A0A939HH38_9MICC</name>
<feature type="transmembrane region" description="Helical" evidence="5">
    <location>
        <begin position="670"/>
        <end position="690"/>
    </location>
</feature>
<dbReference type="SUPFAM" id="SSF50978">
    <property type="entry name" value="WD40 repeat-like"/>
    <property type="match status" value="1"/>
</dbReference>
<keyword evidence="5" id="KW-1133">Transmembrane helix</keyword>
<dbReference type="Pfam" id="PF13676">
    <property type="entry name" value="TIR_2"/>
    <property type="match status" value="1"/>
</dbReference>
<keyword evidence="1 3" id="KW-0853">WD repeat</keyword>
<dbReference type="Proteomes" id="UP000664164">
    <property type="component" value="Unassembled WGS sequence"/>
</dbReference>
<keyword evidence="5" id="KW-0472">Membrane</keyword>
<protein>
    <submittedName>
        <fullName evidence="8">TIR domain-containing protein</fullName>
    </submittedName>
</protein>
<feature type="domain" description="TIR" evidence="6">
    <location>
        <begin position="4"/>
        <end position="116"/>
    </location>
</feature>
<dbReference type="PRINTS" id="PR00320">
    <property type="entry name" value="GPROTEINBRPT"/>
</dbReference>
<keyword evidence="9" id="KW-1185">Reference proteome</keyword>
<dbReference type="PANTHER" id="PTHR19848">
    <property type="entry name" value="WD40 REPEAT PROTEIN"/>
    <property type="match status" value="1"/>
</dbReference>
<dbReference type="GO" id="GO:0007165">
    <property type="term" value="P:signal transduction"/>
    <property type="evidence" value="ECO:0007669"/>
    <property type="project" value="InterPro"/>
</dbReference>
<feature type="non-terminal residue" evidence="8">
    <location>
        <position position="879"/>
    </location>
</feature>
<dbReference type="PROSITE" id="PS00678">
    <property type="entry name" value="WD_REPEATS_1"/>
    <property type="match status" value="2"/>
</dbReference>
<gene>
    <name evidence="8" type="ORF">J1902_17895</name>
</gene>
<dbReference type="InterPro" id="IPR015943">
    <property type="entry name" value="WD40/YVTN_repeat-like_dom_sf"/>
</dbReference>
<accession>A0A939HH38</accession>
<evidence type="ECO:0000256" key="2">
    <source>
        <dbReference type="ARBA" id="ARBA00022737"/>
    </source>
</evidence>
<dbReference type="PROSITE" id="PS50294">
    <property type="entry name" value="WD_REPEATS_REGION"/>
    <property type="match status" value="3"/>
</dbReference>
<dbReference type="PANTHER" id="PTHR19848:SF8">
    <property type="entry name" value="F-BOX AND WD REPEAT DOMAIN CONTAINING 7"/>
    <property type="match status" value="1"/>
</dbReference>
<dbReference type="InterPro" id="IPR035897">
    <property type="entry name" value="Toll_tir_struct_dom_sf"/>
</dbReference>
<dbReference type="InterPro" id="IPR000157">
    <property type="entry name" value="TIR_dom"/>
</dbReference>
<reference evidence="8" key="1">
    <citation type="submission" date="2021-03" db="EMBL/GenBank/DDBJ databases">
        <title>A new species, PO-11, isolated from a karst cave deposit.</title>
        <authorList>
            <person name="Zhaoxiaoyong W."/>
        </authorList>
    </citation>
    <scope>NUCLEOTIDE SEQUENCE</scope>
    <source>
        <strain evidence="8">PO-11</strain>
    </source>
</reference>
<evidence type="ECO:0000256" key="5">
    <source>
        <dbReference type="SAM" id="Phobius"/>
    </source>
</evidence>
<evidence type="ECO:0000256" key="3">
    <source>
        <dbReference type="PROSITE-ProRule" id="PRU00221"/>
    </source>
</evidence>
<sequence>MARVFLSHSSRDAREATALKRWLVGQDPGLAEEIFLDLDPVTGIQPGERWKEALRRSNARCEAVICLLSDHWEASAECRTEFRTAETLGKLILCARLEPLADGGITGEWQRCDLFGEGPGTEITVDGQSGPVIFLTEGLQRLRRGLHRAGIGAEHFVWPPPDDPDRAPYRGWEPLEEADAAVFFGRDGQIVRGLDALRGMRSSGIRSLFVILGPSGTGKSSFLRAGLLPRLRRDDRHFLVLDIMRPEGNALTGERGFAPAVHGLRTGLGLDRPTLGEIKAACLGADAARLRAWLAEAQQTAAGRLLEAGAGTPPPTLVLPLDQGEELFSADAGPQAARFLDLLAGLLHRDDGTTPGMIVAGTIRADRYEALQTAPELAGLQSVLFDELKPMPPARFKEVILGPAARAAAAGQPLTVEPTLVDRLLADCGPGADTLPLLSLTLARLYRDYWGAGELTLAGYEAMGGMTQVVQTEIDSILAADQDERQAQLNALHSAFIPWLATINPDNDQPMRRLARLVDLPAGARPLIEALVEKRLLVKDERGGETVVEVALESLLRQWEELAAWLTTEREDLKETDNLERATAAWEHSGRNEAWLIEGERLDSAEELAAKPGFRDRLNSARPFLAASRRREEDRLAAEKLRQEAELTAAREKQEAAEAHAAALRKRSRVLKVVLAAAVLIAVAAVAGFFQTSLARREADTRTREATARRLVAEGQSMLTRDRPGGDVRAIQQILAAHAIGPTAEGEGALMKAVGTLWGVQEIIETADSVDSVAFSPDGRRIVSGGGDNTVRVWDAATGRPAGEPMTGHTDAVLSGGFSPDGRRIVSGGGDNTVRVWDAATGRPAGEPMTGHTDAVLSVGFSPDGRRIVSGSRDKTVRL</sequence>
<dbReference type="InterPro" id="IPR019775">
    <property type="entry name" value="WD40_repeat_CS"/>
</dbReference>
<evidence type="ECO:0000313" key="9">
    <source>
        <dbReference type="Proteomes" id="UP000664164"/>
    </source>
</evidence>
<dbReference type="InterPro" id="IPR036322">
    <property type="entry name" value="WD40_repeat_dom_sf"/>
</dbReference>
<evidence type="ECO:0000256" key="4">
    <source>
        <dbReference type="SAM" id="Coils"/>
    </source>
</evidence>
<keyword evidence="2" id="KW-0677">Repeat</keyword>
<evidence type="ECO:0000259" key="7">
    <source>
        <dbReference type="Pfam" id="PF20703"/>
    </source>
</evidence>
<dbReference type="SMART" id="SM00320">
    <property type="entry name" value="WD40"/>
    <property type="match status" value="3"/>
</dbReference>
<dbReference type="SUPFAM" id="SSF52200">
    <property type="entry name" value="Toll/Interleukin receptor TIR domain"/>
    <property type="match status" value="1"/>
</dbReference>
<dbReference type="PROSITE" id="PS50082">
    <property type="entry name" value="WD_REPEATS_2"/>
    <property type="match status" value="3"/>
</dbReference>
<dbReference type="Pfam" id="PF20703">
    <property type="entry name" value="nSTAND1"/>
    <property type="match status" value="1"/>
</dbReference>
<dbReference type="AlphaFoldDB" id="A0A939HH38"/>
<evidence type="ECO:0000256" key="1">
    <source>
        <dbReference type="ARBA" id="ARBA00022574"/>
    </source>
</evidence>
<dbReference type="EMBL" id="JAFNLL010000060">
    <property type="protein sequence ID" value="MBO1269811.1"/>
    <property type="molecule type" value="Genomic_DNA"/>
</dbReference>
<dbReference type="Gene3D" id="2.130.10.10">
    <property type="entry name" value="YVTN repeat-like/Quinoprotein amine dehydrogenase"/>
    <property type="match status" value="1"/>
</dbReference>
<dbReference type="InterPro" id="IPR049052">
    <property type="entry name" value="nSTAND1"/>
</dbReference>
<keyword evidence="4" id="KW-0175">Coiled coil</keyword>
<feature type="repeat" description="WD" evidence="3">
    <location>
        <begin position="763"/>
        <end position="804"/>
    </location>
</feature>
<dbReference type="Gene3D" id="3.40.50.10140">
    <property type="entry name" value="Toll/interleukin-1 receptor homology (TIR) domain"/>
    <property type="match status" value="1"/>
</dbReference>
<organism evidence="8 9">
    <name type="scientific">Arthrobacter cavernae</name>
    <dbReference type="NCBI Taxonomy" id="2817681"/>
    <lineage>
        <taxon>Bacteria</taxon>
        <taxon>Bacillati</taxon>
        <taxon>Actinomycetota</taxon>
        <taxon>Actinomycetes</taxon>
        <taxon>Micrococcales</taxon>
        <taxon>Micrococcaceae</taxon>
        <taxon>Arthrobacter</taxon>
    </lineage>
</organism>
<feature type="domain" description="Novel STAND NTPase 1" evidence="7">
    <location>
        <begin position="168"/>
        <end position="593"/>
    </location>
</feature>